<evidence type="ECO:0000256" key="1">
    <source>
        <dbReference type="SAM" id="SignalP"/>
    </source>
</evidence>
<feature type="signal peptide" evidence="1">
    <location>
        <begin position="1"/>
        <end position="27"/>
    </location>
</feature>
<dbReference type="PANTHER" id="PTHR30024:SF48">
    <property type="entry name" value="ABC TRANSPORTER SUBSTRATE-BINDING PROTEIN"/>
    <property type="match status" value="1"/>
</dbReference>
<evidence type="ECO:0000313" key="3">
    <source>
        <dbReference type="Proteomes" id="UP000198802"/>
    </source>
</evidence>
<name>A0A0S4QS35_9ACTN</name>
<accession>A0A0S4QS35</accession>
<evidence type="ECO:0000313" key="2">
    <source>
        <dbReference type="EMBL" id="CUU58555.1"/>
    </source>
</evidence>
<sequence>MRHRRIRWRWPVLAQAGLVAVLAFGLAACGGDDGGSTGSSGSAGGTAGTLRIGDQSKSLELPITLSGQGQGTSYKLNWNNFADGPHMNAAFSADRLDVGFMGDTPVLFANASDAGVVAVAVSESSVNSQTIFVPKDSDIRDLAGLKGKRIAFTQGTSLHGYLLNQLASVGLDQDDVKVVNVPAASIGATFASGEADAVVYVRQFGAALGPDARELKTSPLPQYSVLLAAKDALADPARRAAVTDFVLRLSRASTWPKDHPDEWVQKYYVETLKQDPKASRTFFDSLPRTRYTPVSDSFIESQRVQAKLLSAVGELPTSLSVDNEIDKDFNLELRDAFTAASLPL</sequence>
<organism evidence="2 3">
    <name type="scientific">Parafrankia irregularis</name>
    <dbReference type="NCBI Taxonomy" id="795642"/>
    <lineage>
        <taxon>Bacteria</taxon>
        <taxon>Bacillati</taxon>
        <taxon>Actinomycetota</taxon>
        <taxon>Actinomycetes</taxon>
        <taxon>Frankiales</taxon>
        <taxon>Frankiaceae</taxon>
        <taxon>Parafrankia</taxon>
    </lineage>
</organism>
<reference evidence="3" key="1">
    <citation type="submission" date="2015-11" db="EMBL/GenBank/DDBJ databases">
        <authorList>
            <person name="Varghese N."/>
        </authorList>
    </citation>
    <scope>NUCLEOTIDE SEQUENCE [LARGE SCALE GENOMIC DNA]</scope>
    <source>
        <strain evidence="3">DSM 45899</strain>
    </source>
</reference>
<keyword evidence="1" id="KW-0732">Signal</keyword>
<dbReference type="Gene3D" id="3.40.190.10">
    <property type="entry name" value="Periplasmic binding protein-like II"/>
    <property type="match status" value="2"/>
</dbReference>
<gene>
    <name evidence="2" type="ORF">Ga0074812_12053</name>
</gene>
<protein>
    <submittedName>
        <fullName evidence="2">Sulfonate transport system substrate-binding protein</fullName>
    </submittedName>
</protein>
<dbReference type="PROSITE" id="PS51257">
    <property type="entry name" value="PROKAR_LIPOPROTEIN"/>
    <property type="match status" value="1"/>
</dbReference>
<dbReference type="PANTHER" id="PTHR30024">
    <property type="entry name" value="ALIPHATIC SULFONATES-BINDING PROTEIN-RELATED"/>
    <property type="match status" value="1"/>
</dbReference>
<proteinExistence type="predicted"/>
<dbReference type="EMBL" id="FAOZ01000020">
    <property type="protein sequence ID" value="CUU58555.1"/>
    <property type="molecule type" value="Genomic_DNA"/>
</dbReference>
<dbReference type="Proteomes" id="UP000198802">
    <property type="component" value="Unassembled WGS sequence"/>
</dbReference>
<dbReference type="AlphaFoldDB" id="A0A0S4QS35"/>
<dbReference type="SUPFAM" id="SSF53850">
    <property type="entry name" value="Periplasmic binding protein-like II"/>
    <property type="match status" value="1"/>
</dbReference>
<keyword evidence="3" id="KW-1185">Reference proteome</keyword>
<dbReference type="RefSeq" id="WP_091281832.1">
    <property type="nucleotide sequence ID" value="NZ_FAOZ01000020.1"/>
</dbReference>
<feature type="chain" id="PRO_5039515315" evidence="1">
    <location>
        <begin position="28"/>
        <end position="344"/>
    </location>
</feature>
<dbReference type="Pfam" id="PF12974">
    <property type="entry name" value="Phosphonate-bd"/>
    <property type="match status" value="1"/>
</dbReference>